<evidence type="ECO:0000313" key="2">
    <source>
        <dbReference type="Proteomes" id="UP000813444"/>
    </source>
</evidence>
<dbReference type="Proteomes" id="UP000813444">
    <property type="component" value="Unassembled WGS sequence"/>
</dbReference>
<gene>
    <name evidence="1" type="ORF">B0I35DRAFT_123338</name>
</gene>
<organism evidence="1 2">
    <name type="scientific">Stachybotrys elegans</name>
    <dbReference type="NCBI Taxonomy" id="80388"/>
    <lineage>
        <taxon>Eukaryota</taxon>
        <taxon>Fungi</taxon>
        <taxon>Dikarya</taxon>
        <taxon>Ascomycota</taxon>
        <taxon>Pezizomycotina</taxon>
        <taxon>Sordariomycetes</taxon>
        <taxon>Hypocreomycetidae</taxon>
        <taxon>Hypocreales</taxon>
        <taxon>Stachybotryaceae</taxon>
        <taxon>Stachybotrys</taxon>
    </lineage>
</organism>
<name>A0A8K0SXT2_9HYPO</name>
<comment type="caution">
    <text evidence="1">The sequence shown here is derived from an EMBL/GenBank/DDBJ whole genome shotgun (WGS) entry which is preliminary data.</text>
</comment>
<sequence>MERRAYAIGSCDFASKHVDITRLVPLSTAPLAFWRVWRGDQRETGRNECHVVALW</sequence>
<protein>
    <submittedName>
        <fullName evidence="1">Uncharacterized protein</fullName>
    </submittedName>
</protein>
<accession>A0A8K0SXT2</accession>
<reference evidence="1" key="1">
    <citation type="journal article" date="2021" name="Nat. Commun.">
        <title>Genetic determinants of endophytism in the Arabidopsis root mycobiome.</title>
        <authorList>
            <person name="Mesny F."/>
            <person name="Miyauchi S."/>
            <person name="Thiergart T."/>
            <person name="Pickel B."/>
            <person name="Atanasova L."/>
            <person name="Karlsson M."/>
            <person name="Huettel B."/>
            <person name="Barry K.W."/>
            <person name="Haridas S."/>
            <person name="Chen C."/>
            <person name="Bauer D."/>
            <person name="Andreopoulos W."/>
            <person name="Pangilinan J."/>
            <person name="LaButti K."/>
            <person name="Riley R."/>
            <person name="Lipzen A."/>
            <person name="Clum A."/>
            <person name="Drula E."/>
            <person name="Henrissat B."/>
            <person name="Kohler A."/>
            <person name="Grigoriev I.V."/>
            <person name="Martin F.M."/>
            <person name="Hacquard S."/>
        </authorList>
    </citation>
    <scope>NUCLEOTIDE SEQUENCE</scope>
    <source>
        <strain evidence="1">MPI-CAGE-CH-0235</strain>
    </source>
</reference>
<dbReference type="EMBL" id="JAGPNK010000002">
    <property type="protein sequence ID" value="KAH7325987.1"/>
    <property type="molecule type" value="Genomic_DNA"/>
</dbReference>
<dbReference type="AlphaFoldDB" id="A0A8K0SXT2"/>
<keyword evidence="2" id="KW-1185">Reference proteome</keyword>
<proteinExistence type="predicted"/>
<evidence type="ECO:0000313" key="1">
    <source>
        <dbReference type="EMBL" id="KAH7325987.1"/>
    </source>
</evidence>